<feature type="region of interest" description="Disordered" evidence="8">
    <location>
        <begin position="153"/>
        <end position="240"/>
    </location>
</feature>
<dbReference type="RefSeq" id="WP_013484639.1">
    <property type="nucleotide sequence ID" value="NC_014828.1"/>
</dbReference>
<dbReference type="PANTHER" id="PTHR35794">
    <property type="entry name" value="CELL DIVISION PROTEIN DIVIVA"/>
    <property type="match status" value="1"/>
</dbReference>
<reference evidence="9 10" key="1">
    <citation type="submission" date="2010-12" db="EMBL/GenBank/DDBJ databases">
        <title>Complete sequence of Ethanoligenens harbinense YUAN-3.</title>
        <authorList>
            <person name="Lucas S."/>
            <person name="Copeland A."/>
            <person name="Lapidus A."/>
            <person name="Cheng J.-F."/>
            <person name="Bruce D."/>
            <person name="Goodwin L."/>
            <person name="Pitluck S."/>
            <person name="Chertkov O."/>
            <person name="Misra M."/>
            <person name="Detter J.C."/>
            <person name="Han C."/>
            <person name="Tapia R."/>
            <person name="Land M."/>
            <person name="Hauser L."/>
            <person name="Jeffries C."/>
            <person name="Kyrpides N."/>
            <person name="Ivanova N."/>
            <person name="Mikhailova N."/>
            <person name="Wang A."/>
            <person name="Mouttaki H."/>
            <person name="He Z."/>
            <person name="Zhou J."/>
            <person name="Hemme C.L."/>
            <person name="Woyke T."/>
        </authorList>
    </citation>
    <scope>NUCLEOTIDE SEQUENCE [LARGE SCALE GENOMIC DNA]</scope>
    <source>
        <strain evidence="10">DSM 18485 / JCM 12961 / CGMCC 1.5033 / YUAN-3</strain>
    </source>
</reference>
<dbReference type="AlphaFoldDB" id="E6U2H8"/>
<evidence type="ECO:0000313" key="10">
    <source>
        <dbReference type="Proteomes" id="UP000001551"/>
    </source>
</evidence>
<dbReference type="Pfam" id="PF05103">
    <property type="entry name" value="DivIVA"/>
    <property type="match status" value="1"/>
</dbReference>
<evidence type="ECO:0000256" key="1">
    <source>
        <dbReference type="ARBA" id="ARBA00004496"/>
    </source>
</evidence>
<keyword evidence="5 7" id="KW-0175">Coiled coil</keyword>
<gene>
    <name evidence="9" type="ordered locus">Ethha_0700</name>
</gene>
<dbReference type="STRING" id="663278.Ethha_0700"/>
<dbReference type="HOGENOM" id="CLU_1155056_0_0_9"/>
<dbReference type="GO" id="GO:0005737">
    <property type="term" value="C:cytoplasm"/>
    <property type="evidence" value="ECO:0007669"/>
    <property type="project" value="UniProtKB-SubCell"/>
</dbReference>
<dbReference type="Gene3D" id="6.10.250.660">
    <property type="match status" value="1"/>
</dbReference>
<accession>E6U2H8</accession>
<comment type="subcellular location">
    <subcellularLocation>
        <location evidence="1">Cytoplasm</location>
    </subcellularLocation>
</comment>
<protein>
    <submittedName>
        <fullName evidence="9">DivIVA domain</fullName>
    </submittedName>
</protein>
<dbReference type="PANTHER" id="PTHR35794:SF2">
    <property type="entry name" value="CELL DIVISION PROTEIN DIVIVA"/>
    <property type="match status" value="1"/>
</dbReference>
<evidence type="ECO:0000256" key="2">
    <source>
        <dbReference type="ARBA" id="ARBA00009008"/>
    </source>
</evidence>
<dbReference type="GO" id="GO:0051301">
    <property type="term" value="P:cell division"/>
    <property type="evidence" value="ECO:0007669"/>
    <property type="project" value="UniProtKB-KW"/>
</dbReference>
<dbReference type="InterPro" id="IPR019933">
    <property type="entry name" value="DivIVA_domain"/>
</dbReference>
<dbReference type="Proteomes" id="UP000001551">
    <property type="component" value="Chromosome"/>
</dbReference>
<dbReference type="eggNOG" id="COG3599">
    <property type="taxonomic scope" value="Bacteria"/>
</dbReference>
<keyword evidence="3" id="KW-0963">Cytoplasm</keyword>
<dbReference type="InterPro" id="IPR007793">
    <property type="entry name" value="DivIVA_fam"/>
</dbReference>
<evidence type="ECO:0000256" key="3">
    <source>
        <dbReference type="ARBA" id="ARBA00022490"/>
    </source>
</evidence>
<dbReference type="EMBL" id="CP002400">
    <property type="protein sequence ID" value="ADU26269.1"/>
    <property type="molecule type" value="Genomic_DNA"/>
</dbReference>
<name>E6U2H8_ETHHY</name>
<keyword evidence="6" id="KW-0131">Cell cycle</keyword>
<dbReference type="KEGG" id="eha:Ethha_0700"/>
<feature type="coiled-coil region" evidence="7">
    <location>
        <begin position="28"/>
        <end position="69"/>
    </location>
</feature>
<sequence length="240" mass="26022">MTSGELLNKRFEKTRMGGYKTTEVEAFLTEAANAFTQLTRENGDLKRQVEALRTQAAEVEADKDSLRDALLSAQKFADSLVHDAKAQAEEILVEARTKADRLTGSVQIQIVQEKEELTRMKTEVAAFRSKLLDIYRAHLELIGAIPVEAPAGTAEPAKNENEAPTADTTAASAAEEKPAAAPALEEEAQPAAQEEAAAAQAPAGETAKPMNTVSVRLNMRYDEQTGEYVPFSADGEQEEE</sequence>
<organism evidence="9 10">
    <name type="scientific">Ethanoligenens harbinense (strain DSM 18485 / JCM 12961 / CGMCC 1.5033 / YUAN-3)</name>
    <dbReference type="NCBI Taxonomy" id="663278"/>
    <lineage>
        <taxon>Bacteria</taxon>
        <taxon>Bacillati</taxon>
        <taxon>Bacillota</taxon>
        <taxon>Clostridia</taxon>
        <taxon>Eubacteriales</taxon>
        <taxon>Oscillospiraceae</taxon>
        <taxon>Ethanoligenens</taxon>
    </lineage>
</organism>
<keyword evidence="10" id="KW-1185">Reference proteome</keyword>
<feature type="compositionally biased region" description="Low complexity" evidence="8">
    <location>
        <begin position="162"/>
        <end position="207"/>
    </location>
</feature>
<evidence type="ECO:0000256" key="6">
    <source>
        <dbReference type="ARBA" id="ARBA00023306"/>
    </source>
</evidence>
<evidence type="ECO:0000256" key="5">
    <source>
        <dbReference type="ARBA" id="ARBA00023054"/>
    </source>
</evidence>
<comment type="similarity">
    <text evidence="2">Belongs to the DivIVA family.</text>
</comment>
<evidence type="ECO:0000256" key="7">
    <source>
        <dbReference type="SAM" id="Coils"/>
    </source>
</evidence>
<proteinExistence type="inferred from homology"/>
<keyword evidence="4" id="KW-0132">Cell division</keyword>
<evidence type="ECO:0000256" key="4">
    <source>
        <dbReference type="ARBA" id="ARBA00022618"/>
    </source>
</evidence>
<evidence type="ECO:0000256" key="8">
    <source>
        <dbReference type="SAM" id="MobiDB-lite"/>
    </source>
</evidence>
<evidence type="ECO:0000313" key="9">
    <source>
        <dbReference type="EMBL" id="ADU26269.1"/>
    </source>
</evidence>
<dbReference type="NCBIfam" id="TIGR03544">
    <property type="entry name" value="DivI1A_domain"/>
    <property type="match status" value="1"/>
</dbReference>